<protein>
    <submittedName>
        <fullName evidence="1">Uncharacterized protein</fullName>
    </submittedName>
</protein>
<organism evidence="1">
    <name type="scientific">Anguilla anguilla</name>
    <name type="common">European freshwater eel</name>
    <name type="synonym">Muraena anguilla</name>
    <dbReference type="NCBI Taxonomy" id="7936"/>
    <lineage>
        <taxon>Eukaryota</taxon>
        <taxon>Metazoa</taxon>
        <taxon>Chordata</taxon>
        <taxon>Craniata</taxon>
        <taxon>Vertebrata</taxon>
        <taxon>Euteleostomi</taxon>
        <taxon>Actinopterygii</taxon>
        <taxon>Neopterygii</taxon>
        <taxon>Teleostei</taxon>
        <taxon>Anguilliformes</taxon>
        <taxon>Anguillidae</taxon>
        <taxon>Anguilla</taxon>
    </lineage>
</organism>
<name>A0A0E9VM87_ANGAN</name>
<dbReference type="EMBL" id="GBXM01030052">
    <property type="protein sequence ID" value="JAH78525.1"/>
    <property type="molecule type" value="Transcribed_RNA"/>
</dbReference>
<reference evidence="1" key="1">
    <citation type="submission" date="2014-11" db="EMBL/GenBank/DDBJ databases">
        <authorList>
            <person name="Amaro Gonzalez C."/>
        </authorList>
    </citation>
    <scope>NUCLEOTIDE SEQUENCE</scope>
</reference>
<proteinExistence type="predicted"/>
<reference evidence="1" key="2">
    <citation type="journal article" date="2015" name="Fish Shellfish Immunol.">
        <title>Early steps in the European eel (Anguilla anguilla)-Vibrio vulnificus interaction in the gills: Role of the RtxA13 toxin.</title>
        <authorList>
            <person name="Callol A."/>
            <person name="Pajuelo D."/>
            <person name="Ebbesson L."/>
            <person name="Teles M."/>
            <person name="MacKenzie S."/>
            <person name="Amaro C."/>
        </authorList>
    </citation>
    <scope>NUCLEOTIDE SEQUENCE</scope>
</reference>
<evidence type="ECO:0000313" key="1">
    <source>
        <dbReference type="EMBL" id="JAH78525.1"/>
    </source>
</evidence>
<sequence length="12" mass="1523">MELRYLVVCIKR</sequence>
<accession>A0A0E9VM87</accession>